<dbReference type="InterPro" id="IPR050960">
    <property type="entry name" value="AB_hydrolase_4_sf"/>
</dbReference>
<dbReference type="Pfam" id="PF12146">
    <property type="entry name" value="Hydrolase_4"/>
    <property type="match status" value="1"/>
</dbReference>
<dbReference type="RefSeq" id="WP_188461978.1">
    <property type="nucleotide sequence ID" value="NZ_BAABHU010000004.1"/>
</dbReference>
<evidence type="ECO:0000313" key="4">
    <source>
        <dbReference type="Proteomes" id="UP000636010"/>
    </source>
</evidence>
<evidence type="ECO:0000259" key="2">
    <source>
        <dbReference type="Pfam" id="PF12146"/>
    </source>
</evidence>
<protein>
    <submittedName>
        <fullName evidence="3">Alpha/beta hydrolase</fullName>
    </submittedName>
</protein>
<dbReference type="SUPFAM" id="SSF53474">
    <property type="entry name" value="alpha/beta-Hydrolases"/>
    <property type="match status" value="1"/>
</dbReference>
<proteinExistence type="inferred from homology"/>
<evidence type="ECO:0000256" key="1">
    <source>
        <dbReference type="ARBA" id="ARBA00010884"/>
    </source>
</evidence>
<dbReference type="EMBL" id="BMEC01000004">
    <property type="protein sequence ID" value="GGC30903.1"/>
    <property type="molecule type" value="Genomic_DNA"/>
</dbReference>
<evidence type="ECO:0000313" key="3">
    <source>
        <dbReference type="EMBL" id="GGC30903.1"/>
    </source>
</evidence>
<feature type="domain" description="Serine aminopeptidase S33" evidence="2">
    <location>
        <begin position="60"/>
        <end position="272"/>
    </location>
</feature>
<organism evidence="3 4">
    <name type="scientific">Marivirga lumbricoides</name>
    <dbReference type="NCBI Taxonomy" id="1046115"/>
    <lineage>
        <taxon>Bacteria</taxon>
        <taxon>Pseudomonadati</taxon>
        <taxon>Bacteroidota</taxon>
        <taxon>Cytophagia</taxon>
        <taxon>Cytophagales</taxon>
        <taxon>Marivirgaceae</taxon>
        <taxon>Marivirga</taxon>
    </lineage>
</organism>
<reference evidence="4" key="1">
    <citation type="journal article" date="2019" name="Int. J. Syst. Evol. Microbiol.">
        <title>The Global Catalogue of Microorganisms (GCM) 10K type strain sequencing project: providing services to taxonomists for standard genome sequencing and annotation.</title>
        <authorList>
            <consortium name="The Broad Institute Genomics Platform"/>
            <consortium name="The Broad Institute Genome Sequencing Center for Infectious Disease"/>
            <person name="Wu L."/>
            <person name="Ma J."/>
        </authorList>
    </citation>
    <scope>NUCLEOTIDE SEQUENCE [LARGE SCALE GENOMIC DNA]</scope>
    <source>
        <strain evidence="4">CGMCC 1.10832</strain>
    </source>
</reference>
<dbReference type="Gene3D" id="3.40.50.1820">
    <property type="entry name" value="alpha/beta hydrolase"/>
    <property type="match status" value="1"/>
</dbReference>
<dbReference type="InterPro" id="IPR029058">
    <property type="entry name" value="AB_hydrolase_fold"/>
</dbReference>
<name>A0ABQ1LWS3_9BACT</name>
<dbReference type="PIRSF" id="PIRSF005211">
    <property type="entry name" value="Ab_hydro_YheT"/>
    <property type="match status" value="1"/>
</dbReference>
<dbReference type="PANTHER" id="PTHR10794">
    <property type="entry name" value="ABHYDROLASE DOMAIN-CONTAINING PROTEIN"/>
    <property type="match status" value="1"/>
</dbReference>
<sequence length="320" mass="36752">MPVIFNKTYKNPFYAFNHHMETIFPSALRKVKGVSYTRERINTPDDDFLDIDWLRSGNERLLIVSHGLEGSSTRPYVKGIAKIFHQNGWDVLAWNCRSCSEEMNKTQILYHHGFTQDLETIVERATSDAYTNICMVGFSMGGSLTLKYLGENGADLPSEIKGGMAVSVPCDLESSSKMLSLKGNKFYQNRFMRKLTKKMMWKNEQFPGLIEVKPWKLFRNFHEFDTHYSAKMFGFKDAADFYTNVQCLPYLEHIKVPSLILNALNDPMLSDTCFPQEIADRMDNLTLEISDKGGHVGFMQAGKEFTYAEERALQFFSELV</sequence>
<gene>
    <name evidence="3" type="ORF">GCM10011506_15410</name>
</gene>
<dbReference type="InterPro" id="IPR012020">
    <property type="entry name" value="ABHD4"/>
</dbReference>
<comment type="caution">
    <text evidence="3">The sequence shown here is derived from an EMBL/GenBank/DDBJ whole genome shotgun (WGS) entry which is preliminary data.</text>
</comment>
<comment type="similarity">
    <text evidence="1">Belongs to the AB hydrolase superfamily. AB hydrolase 4 family.</text>
</comment>
<dbReference type="InterPro" id="IPR022742">
    <property type="entry name" value="Hydrolase_4"/>
</dbReference>
<keyword evidence="4" id="KW-1185">Reference proteome</keyword>
<dbReference type="GO" id="GO:0016787">
    <property type="term" value="F:hydrolase activity"/>
    <property type="evidence" value="ECO:0007669"/>
    <property type="project" value="UniProtKB-KW"/>
</dbReference>
<accession>A0ABQ1LWS3</accession>
<dbReference type="PANTHER" id="PTHR10794:SF94">
    <property type="entry name" value="ESTERASE YHET-RELATED"/>
    <property type="match status" value="1"/>
</dbReference>
<dbReference type="Proteomes" id="UP000636010">
    <property type="component" value="Unassembled WGS sequence"/>
</dbReference>
<keyword evidence="3" id="KW-0378">Hydrolase</keyword>